<accession>A0A8T2U5J7</accession>
<evidence type="ECO:0000256" key="3">
    <source>
        <dbReference type="ARBA" id="ARBA00022737"/>
    </source>
</evidence>
<comment type="catalytic activity">
    <reaction evidence="7">
        <text>diphthine methyl ester-[translation elongation factor 2] + H2O = diphthine-[translation elongation factor 2] + methanol + H(+)</text>
        <dbReference type="Rhea" id="RHEA:42656"/>
        <dbReference type="Rhea" id="RHEA-COMP:10172"/>
        <dbReference type="Rhea" id="RHEA-COMP:10173"/>
        <dbReference type="ChEBI" id="CHEBI:15377"/>
        <dbReference type="ChEBI" id="CHEBI:15378"/>
        <dbReference type="ChEBI" id="CHEBI:17790"/>
        <dbReference type="ChEBI" id="CHEBI:79005"/>
        <dbReference type="ChEBI" id="CHEBI:82696"/>
        <dbReference type="EC" id="3.1.1.97"/>
    </reaction>
</comment>
<dbReference type="Proteomes" id="UP000825935">
    <property type="component" value="Chromosome 10"/>
</dbReference>
<comment type="similarity">
    <text evidence="5">Belongs to the DPH7 family.</text>
</comment>
<dbReference type="PANTHER" id="PTHR46042">
    <property type="entry name" value="DIPHTHINE METHYLTRANSFERASE"/>
    <property type="match status" value="1"/>
</dbReference>
<dbReference type="AlphaFoldDB" id="A0A8T2U5J7"/>
<feature type="repeat" description="WD" evidence="8">
    <location>
        <begin position="208"/>
        <end position="243"/>
    </location>
</feature>
<dbReference type="GO" id="GO:0005737">
    <property type="term" value="C:cytoplasm"/>
    <property type="evidence" value="ECO:0007669"/>
    <property type="project" value="TreeGrafter"/>
</dbReference>
<comment type="caution">
    <text evidence="9">The sequence shown here is derived from an EMBL/GenBank/DDBJ whole genome shotgun (WGS) entry which is preliminary data.</text>
</comment>
<evidence type="ECO:0000256" key="2">
    <source>
        <dbReference type="ARBA" id="ARBA00022574"/>
    </source>
</evidence>
<sequence length="366" mass="41080">MASVKLDGNADAVEFCSTPPYFDVLAAATYTLQEESTEKAASRVGTLSLFSLLCDSDLQLRETHLLRTSGILDIKWRPYPCPFSQPMLAQASADGSLVLYDLQVLDSYYLKEVMKGGISSSMCLSLDWDALSGQQVSISHSDGALSVVDVRESDIEVLEQRENAHDFGAWCIEYDTWRPGILYSGGDDCHFCAWDIRQGLSQPIFREKRAHSMGVCSIQSNPLNEHLLVTGSYDEKLRLWDTRILKQPIMEKDLGLGGGVWKVKWNPFHKDLLLAACMHNGFMVVRVKDHEFCVVMEYKKHASLAYGVDWFKGLQEGTATESVHNNAMLMTEKSSCVEHHVSTLPLVASCSFYDRSLHIWNVDIHL</sequence>
<gene>
    <name evidence="9" type="ORF">KP509_10G062800</name>
</gene>
<evidence type="ECO:0000256" key="7">
    <source>
        <dbReference type="ARBA" id="ARBA00047551"/>
    </source>
</evidence>
<evidence type="ECO:0000256" key="5">
    <source>
        <dbReference type="ARBA" id="ARBA00038092"/>
    </source>
</evidence>
<dbReference type="InterPro" id="IPR052415">
    <property type="entry name" value="Diphthine_MTase"/>
</dbReference>
<reference evidence="9" key="1">
    <citation type="submission" date="2021-08" db="EMBL/GenBank/DDBJ databases">
        <title>WGS assembly of Ceratopteris richardii.</title>
        <authorList>
            <person name="Marchant D.B."/>
            <person name="Chen G."/>
            <person name="Jenkins J."/>
            <person name="Shu S."/>
            <person name="Leebens-Mack J."/>
            <person name="Grimwood J."/>
            <person name="Schmutz J."/>
            <person name="Soltis P."/>
            <person name="Soltis D."/>
            <person name="Chen Z.-H."/>
        </authorList>
    </citation>
    <scope>NUCLEOTIDE SEQUENCE</scope>
    <source>
        <strain evidence="9">Whitten #5841</strain>
        <tissue evidence="9">Leaf</tissue>
    </source>
</reference>
<dbReference type="InterPro" id="IPR036322">
    <property type="entry name" value="WD40_repeat_dom_sf"/>
</dbReference>
<evidence type="ECO:0000256" key="1">
    <source>
        <dbReference type="ARBA" id="ARBA00005156"/>
    </source>
</evidence>
<dbReference type="PROSITE" id="PS00678">
    <property type="entry name" value="WD_REPEATS_1"/>
    <property type="match status" value="1"/>
</dbReference>
<keyword evidence="2 8" id="KW-0853">WD repeat</keyword>
<evidence type="ECO:0000256" key="8">
    <source>
        <dbReference type="PROSITE-ProRule" id="PRU00221"/>
    </source>
</evidence>
<dbReference type="InterPro" id="IPR015943">
    <property type="entry name" value="WD40/YVTN_repeat-like_dom_sf"/>
</dbReference>
<protein>
    <recommendedName>
        <fullName evidence="6">methylated diphthine methylhydrolase</fullName>
        <ecNumber evidence="6">3.1.1.97</ecNumber>
    </recommendedName>
</protein>
<dbReference type="PANTHER" id="PTHR46042:SF1">
    <property type="entry name" value="DIPHTHINE METHYLTRANSFERASE"/>
    <property type="match status" value="1"/>
</dbReference>
<dbReference type="GO" id="GO:0017183">
    <property type="term" value="P:protein histidyl modification to diphthamide"/>
    <property type="evidence" value="ECO:0007669"/>
    <property type="project" value="TreeGrafter"/>
</dbReference>
<dbReference type="SUPFAM" id="SSF50978">
    <property type="entry name" value="WD40 repeat-like"/>
    <property type="match status" value="1"/>
</dbReference>
<dbReference type="EMBL" id="CM035415">
    <property type="protein sequence ID" value="KAH7427839.1"/>
    <property type="molecule type" value="Genomic_DNA"/>
</dbReference>
<comment type="pathway">
    <text evidence="1">Protein modification; peptidyl-diphthamide biosynthesis.</text>
</comment>
<evidence type="ECO:0000256" key="4">
    <source>
        <dbReference type="ARBA" id="ARBA00022801"/>
    </source>
</evidence>
<dbReference type="SMART" id="SM00320">
    <property type="entry name" value="WD40"/>
    <property type="match status" value="4"/>
</dbReference>
<name>A0A8T2U5J7_CERRI</name>
<dbReference type="InterPro" id="IPR001680">
    <property type="entry name" value="WD40_rpt"/>
</dbReference>
<evidence type="ECO:0000313" key="9">
    <source>
        <dbReference type="EMBL" id="KAH7427839.1"/>
    </source>
</evidence>
<keyword evidence="3" id="KW-0677">Repeat</keyword>
<dbReference type="EC" id="3.1.1.97" evidence="6"/>
<dbReference type="PROSITE" id="PS50294">
    <property type="entry name" value="WD_REPEATS_REGION"/>
    <property type="match status" value="1"/>
</dbReference>
<dbReference type="PROSITE" id="PS50082">
    <property type="entry name" value="WD_REPEATS_2"/>
    <property type="match status" value="1"/>
</dbReference>
<proteinExistence type="inferred from homology"/>
<dbReference type="OrthoDB" id="1930760at2759"/>
<dbReference type="OMA" id="LDMKWLP"/>
<evidence type="ECO:0000313" key="10">
    <source>
        <dbReference type="Proteomes" id="UP000825935"/>
    </source>
</evidence>
<dbReference type="GO" id="GO:0061685">
    <property type="term" value="F:diphthine methylesterase activity"/>
    <property type="evidence" value="ECO:0007669"/>
    <property type="project" value="UniProtKB-EC"/>
</dbReference>
<dbReference type="InterPro" id="IPR019775">
    <property type="entry name" value="WD40_repeat_CS"/>
</dbReference>
<evidence type="ECO:0000256" key="6">
    <source>
        <dbReference type="ARBA" id="ARBA00039131"/>
    </source>
</evidence>
<keyword evidence="4" id="KW-0378">Hydrolase</keyword>
<organism evidence="9 10">
    <name type="scientific">Ceratopteris richardii</name>
    <name type="common">Triangle waterfern</name>
    <dbReference type="NCBI Taxonomy" id="49495"/>
    <lineage>
        <taxon>Eukaryota</taxon>
        <taxon>Viridiplantae</taxon>
        <taxon>Streptophyta</taxon>
        <taxon>Embryophyta</taxon>
        <taxon>Tracheophyta</taxon>
        <taxon>Polypodiopsida</taxon>
        <taxon>Polypodiidae</taxon>
        <taxon>Polypodiales</taxon>
        <taxon>Pteridineae</taxon>
        <taxon>Pteridaceae</taxon>
        <taxon>Parkerioideae</taxon>
        <taxon>Ceratopteris</taxon>
    </lineage>
</organism>
<dbReference type="Gene3D" id="2.130.10.10">
    <property type="entry name" value="YVTN repeat-like/Quinoprotein amine dehydrogenase"/>
    <property type="match status" value="1"/>
</dbReference>
<keyword evidence="10" id="KW-1185">Reference proteome</keyword>
<dbReference type="Pfam" id="PF00400">
    <property type="entry name" value="WD40"/>
    <property type="match status" value="1"/>
</dbReference>